<dbReference type="Pfam" id="PF13400">
    <property type="entry name" value="Tad"/>
    <property type="match status" value="1"/>
</dbReference>
<organism evidence="4 5">
    <name type="scientific">Brevundimonas basaltis</name>
    <dbReference type="NCBI Taxonomy" id="472166"/>
    <lineage>
        <taxon>Bacteria</taxon>
        <taxon>Pseudomonadati</taxon>
        <taxon>Pseudomonadota</taxon>
        <taxon>Alphaproteobacteria</taxon>
        <taxon>Caulobacterales</taxon>
        <taxon>Caulobacteraceae</taxon>
        <taxon>Brevundimonas</taxon>
    </lineage>
</organism>
<dbReference type="InterPro" id="IPR032418">
    <property type="entry name" value="E1_FCCH"/>
</dbReference>
<evidence type="ECO:0000259" key="2">
    <source>
        <dbReference type="Pfam" id="PF13400"/>
    </source>
</evidence>
<dbReference type="InterPro" id="IPR042302">
    <property type="entry name" value="E1_FCCH_sf"/>
</dbReference>
<keyword evidence="1" id="KW-0812">Transmembrane</keyword>
<evidence type="ECO:0000256" key="1">
    <source>
        <dbReference type="SAM" id="Phobius"/>
    </source>
</evidence>
<reference evidence="4 5" key="1">
    <citation type="submission" date="2020-08" db="EMBL/GenBank/DDBJ databases">
        <title>Genomic Encyclopedia of Type Strains, Phase IV (KMG-IV): sequencing the most valuable type-strain genomes for metagenomic binning, comparative biology and taxonomic classification.</title>
        <authorList>
            <person name="Goeker M."/>
        </authorList>
    </citation>
    <scope>NUCLEOTIDE SEQUENCE [LARGE SCALE GENOMIC DNA]</scope>
    <source>
        <strain evidence="4 5">DSM 25335</strain>
    </source>
</reference>
<dbReference type="Pfam" id="PF16190">
    <property type="entry name" value="E1_FCCH"/>
    <property type="match status" value="1"/>
</dbReference>
<gene>
    <name evidence="4" type="ORF">HNQ67_002628</name>
</gene>
<feature type="domain" description="Ubiquitin-activating enzyme E1 FCCH" evidence="3">
    <location>
        <begin position="329"/>
        <end position="388"/>
    </location>
</feature>
<proteinExistence type="predicted"/>
<dbReference type="AlphaFoldDB" id="A0A7W8MHA4"/>
<protein>
    <submittedName>
        <fullName evidence="4">Flp pilus assembly protein TadG</fullName>
    </submittedName>
</protein>
<keyword evidence="5" id="KW-1185">Reference proteome</keyword>
<name>A0A7W8MHA4_9CAUL</name>
<dbReference type="SUPFAM" id="SSF53300">
    <property type="entry name" value="vWA-like"/>
    <property type="match status" value="1"/>
</dbReference>
<dbReference type="InterPro" id="IPR028087">
    <property type="entry name" value="Tad_N"/>
</dbReference>
<accession>A0A7W8MHA4</accession>
<dbReference type="Proteomes" id="UP000566663">
    <property type="component" value="Unassembled WGS sequence"/>
</dbReference>
<evidence type="ECO:0000313" key="4">
    <source>
        <dbReference type="EMBL" id="MBB5293083.1"/>
    </source>
</evidence>
<dbReference type="RefSeq" id="WP_183256127.1">
    <property type="nucleotide sequence ID" value="NZ_BAAAFF010000005.1"/>
</dbReference>
<evidence type="ECO:0000259" key="3">
    <source>
        <dbReference type="Pfam" id="PF16190"/>
    </source>
</evidence>
<sequence>MGLKTWMDGVVGGACGLARRFAGDVRGNVAMLFGLSLPVLILMVFGGVDIHRMSTVRINLQDALDAATLAAARSPYTQEADLRRVGLAALKANLQAYPNVTLEEDQTRFVLTGDDVVVADARVQVKTLVANIFLPPYGQLMDDYLPVGSHSEVDRSSRNLEVALVLDVTGSMGGQKITDLKKAAKELVDIIVQPTQTPYYSKLALVPYSMGVNPGSNANAVRGTPIGSTNISGAAINFTGSEKSISAATKERPVEITSNSHGFSNYDVVWITGASGMTQLNNKAYQVRNKTNHTFELYTLGGSRVDGRYYSTYNGNAKVRRCQNNDCSVTITSNGHGLSNNQYVFINGVNGMTQLNNGTYLVGNATSNTFTIDPDLSALNPYTSGGKAWCAQQGCTYFAFENMYGDLQTHQISSCVTERTGANAYTDVAPSTTRVGRNYPSASSNTCLNAPILPLSSNRSTLKSTIDGYDVEGSTAGQIGIAWGWYMVSPNFNYLWPSSAAAAYNTAKTLKAVIIMTDGEFNTPYCSGVISRQAGSGSGSNTGKIDCDADNGDPFEQGKSMCAAMKARGVLVYTVGFQIESGSNAADVLRSCASTPASFFLPANGGDLSEAFAAIGRDITQLRISK</sequence>
<dbReference type="Gene3D" id="3.40.50.410">
    <property type="entry name" value="von Willebrand factor, type A domain"/>
    <property type="match status" value="2"/>
</dbReference>
<feature type="transmembrane region" description="Helical" evidence="1">
    <location>
        <begin position="29"/>
        <end position="48"/>
    </location>
</feature>
<dbReference type="EMBL" id="JACHFZ010000006">
    <property type="protein sequence ID" value="MBB5293083.1"/>
    <property type="molecule type" value="Genomic_DNA"/>
</dbReference>
<dbReference type="Gene3D" id="2.40.30.180">
    <property type="entry name" value="Ubiquitin-activating enzyme E1, FCCH domain"/>
    <property type="match status" value="2"/>
</dbReference>
<evidence type="ECO:0000313" key="5">
    <source>
        <dbReference type="Proteomes" id="UP000566663"/>
    </source>
</evidence>
<dbReference type="InterPro" id="IPR036465">
    <property type="entry name" value="vWFA_dom_sf"/>
</dbReference>
<keyword evidence="1" id="KW-1133">Transmembrane helix</keyword>
<feature type="domain" description="Putative Flp pilus-assembly TadG-like N-terminal" evidence="2">
    <location>
        <begin position="27"/>
        <end position="73"/>
    </location>
</feature>
<keyword evidence="1" id="KW-0472">Membrane</keyword>
<comment type="caution">
    <text evidence="4">The sequence shown here is derived from an EMBL/GenBank/DDBJ whole genome shotgun (WGS) entry which is preliminary data.</text>
</comment>